<sequence>MKAAGVCSAGRGINLRLAPLPEAPSRTRRQLPALQKPLPLRCPPAQGQSPSPGKGWLGNRGTRLPAVGTGHGAPKGNGEEVPPTPRELKMVPVLQAWLSLSHRPHSFESSSPRDRGLLLLDSRYSQGNGNAGSVLPWRGLGDFSGTQRLAGSAHGHERLEAQESSVQIFTPAGQAAQARG</sequence>
<feature type="region of interest" description="Disordered" evidence="1">
    <location>
        <begin position="142"/>
        <end position="180"/>
    </location>
</feature>
<accession>A0A9D3X7Q8</accession>
<gene>
    <name evidence="2" type="ORF">KIL84_021471</name>
</gene>
<keyword evidence="3" id="KW-1185">Reference proteome</keyword>
<evidence type="ECO:0000313" key="3">
    <source>
        <dbReference type="Proteomes" id="UP000827986"/>
    </source>
</evidence>
<dbReference type="AlphaFoldDB" id="A0A9D3X7Q8"/>
<protein>
    <submittedName>
        <fullName evidence="2">Uncharacterized protein</fullName>
    </submittedName>
</protein>
<reference evidence="2" key="1">
    <citation type="submission" date="2021-09" db="EMBL/GenBank/DDBJ databases">
        <title>The genome of Mauremys mutica provides insights into the evolution of semi-aquatic lifestyle.</title>
        <authorList>
            <person name="Gong S."/>
            <person name="Gao Y."/>
        </authorList>
    </citation>
    <scope>NUCLEOTIDE SEQUENCE</scope>
    <source>
        <strain evidence="2">MM-2020</strain>
        <tissue evidence="2">Muscle</tissue>
    </source>
</reference>
<organism evidence="2 3">
    <name type="scientific">Mauremys mutica</name>
    <name type="common">yellowpond turtle</name>
    <dbReference type="NCBI Taxonomy" id="74926"/>
    <lineage>
        <taxon>Eukaryota</taxon>
        <taxon>Metazoa</taxon>
        <taxon>Chordata</taxon>
        <taxon>Craniata</taxon>
        <taxon>Vertebrata</taxon>
        <taxon>Euteleostomi</taxon>
        <taxon>Archelosauria</taxon>
        <taxon>Testudinata</taxon>
        <taxon>Testudines</taxon>
        <taxon>Cryptodira</taxon>
        <taxon>Durocryptodira</taxon>
        <taxon>Testudinoidea</taxon>
        <taxon>Geoemydidae</taxon>
        <taxon>Geoemydinae</taxon>
        <taxon>Mauremys</taxon>
    </lineage>
</organism>
<evidence type="ECO:0000313" key="2">
    <source>
        <dbReference type="EMBL" id="KAH1175057.1"/>
    </source>
</evidence>
<proteinExistence type="predicted"/>
<comment type="caution">
    <text evidence="2">The sequence shown here is derived from an EMBL/GenBank/DDBJ whole genome shotgun (WGS) entry which is preliminary data.</text>
</comment>
<dbReference type="EMBL" id="JAHDVG010000478">
    <property type="protein sequence ID" value="KAH1175057.1"/>
    <property type="molecule type" value="Genomic_DNA"/>
</dbReference>
<feature type="region of interest" description="Disordered" evidence="1">
    <location>
        <begin position="20"/>
        <end position="85"/>
    </location>
</feature>
<evidence type="ECO:0000256" key="1">
    <source>
        <dbReference type="SAM" id="MobiDB-lite"/>
    </source>
</evidence>
<dbReference type="Proteomes" id="UP000827986">
    <property type="component" value="Unassembled WGS sequence"/>
</dbReference>
<name>A0A9D3X7Q8_9SAUR</name>